<gene>
    <name evidence="2" type="ORF">NDU88_001242</name>
</gene>
<dbReference type="Proteomes" id="UP001066276">
    <property type="component" value="Chromosome 11"/>
</dbReference>
<evidence type="ECO:0000256" key="1">
    <source>
        <dbReference type="SAM" id="MobiDB-lite"/>
    </source>
</evidence>
<comment type="caution">
    <text evidence="2">The sequence shown here is derived from an EMBL/GenBank/DDBJ whole genome shotgun (WGS) entry which is preliminary data.</text>
</comment>
<keyword evidence="3" id="KW-1185">Reference proteome</keyword>
<proteinExistence type="predicted"/>
<feature type="region of interest" description="Disordered" evidence="1">
    <location>
        <begin position="51"/>
        <end position="87"/>
    </location>
</feature>
<organism evidence="2 3">
    <name type="scientific">Pleurodeles waltl</name>
    <name type="common">Iberian ribbed newt</name>
    <dbReference type="NCBI Taxonomy" id="8319"/>
    <lineage>
        <taxon>Eukaryota</taxon>
        <taxon>Metazoa</taxon>
        <taxon>Chordata</taxon>
        <taxon>Craniata</taxon>
        <taxon>Vertebrata</taxon>
        <taxon>Euteleostomi</taxon>
        <taxon>Amphibia</taxon>
        <taxon>Batrachia</taxon>
        <taxon>Caudata</taxon>
        <taxon>Salamandroidea</taxon>
        <taxon>Salamandridae</taxon>
        <taxon>Pleurodelinae</taxon>
        <taxon>Pleurodeles</taxon>
    </lineage>
</organism>
<name>A0AAV7LFC4_PLEWA</name>
<reference evidence="2" key="1">
    <citation type="journal article" date="2022" name="bioRxiv">
        <title>Sequencing and chromosome-scale assembly of the giantPleurodeles waltlgenome.</title>
        <authorList>
            <person name="Brown T."/>
            <person name="Elewa A."/>
            <person name="Iarovenko S."/>
            <person name="Subramanian E."/>
            <person name="Araus A.J."/>
            <person name="Petzold A."/>
            <person name="Susuki M."/>
            <person name="Suzuki K.-i.T."/>
            <person name="Hayashi T."/>
            <person name="Toyoda A."/>
            <person name="Oliveira C."/>
            <person name="Osipova E."/>
            <person name="Leigh N.D."/>
            <person name="Simon A."/>
            <person name="Yun M.H."/>
        </authorList>
    </citation>
    <scope>NUCLEOTIDE SEQUENCE</scope>
    <source>
        <strain evidence="2">20211129_DDA</strain>
        <tissue evidence="2">Liver</tissue>
    </source>
</reference>
<dbReference type="EMBL" id="JANPWB010000015">
    <property type="protein sequence ID" value="KAJ1088083.1"/>
    <property type="molecule type" value="Genomic_DNA"/>
</dbReference>
<dbReference type="AlphaFoldDB" id="A0AAV7LFC4"/>
<sequence length="87" mass="9394">MTLDDCATIGCISRPQYLPGFKSRLPLSSDEHDGNRSWEASELANLEEQTIGETTGTRTEAANPWRSGAPPESESTRTLRTAADPGS</sequence>
<accession>A0AAV7LFC4</accession>
<feature type="compositionally biased region" description="Polar residues" evidence="1">
    <location>
        <begin position="51"/>
        <end position="60"/>
    </location>
</feature>
<evidence type="ECO:0000313" key="2">
    <source>
        <dbReference type="EMBL" id="KAJ1088083.1"/>
    </source>
</evidence>
<protein>
    <submittedName>
        <fullName evidence="2">Uncharacterized protein</fullName>
    </submittedName>
</protein>
<evidence type="ECO:0000313" key="3">
    <source>
        <dbReference type="Proteomes" id="UP001066276"/>
    </source>
</evidence>